<dbReference type="InterPro" id="IPR002885">
    <property type="entry name" value="PPR_rpt"/>
</dbReference>
<dbReference type="EMBL" id="CM035432">
    <property type="protein sequence ID" value="KAH7294441.1"/>
    <property type="molecule type" value="Genomic_DNA"/>
</dbReference>
<dbReference type="InterPro" id="IPR011990">
    <property type="entry name" value="TPR-like_helical_dom_sf"/>
</dbReference>
<dbReference type="NCBIfam" id="TIGR00756">
    <property type="entry name" value="PPR"/>
    <property type="match status" value="2"/>
</dbReference>
<comment type="caution">
    <text evidence="3">The sequence shown here is derived from an EMBL/GenBank/DDBJ whole genome shotgun (WGS) entry which is preliminary data.</text>
</comment>
<dbReference type="GO" id="GO:0003723">
    <property type="term" value="F:RNA binding"/>
    <property type="evidence" value="ECO:0007669"/>
    <property type="project" value="InterPro"/>
</dbReference>
<keyword evidence="1" id="KW-0677">Repeat</keyword>
<sequence length="954" mass="107170">MKFRCFRHKTESPETTLQKRNFCIAHINSLTTLLKGCADGRYPLDYERIYSSIVRNGLQEHGYLSCLLIRMLSACGCSHRACRVFLDLADPNHFTWAVIIEAHVQHFRYADALTHYEHMLVSCFRGLPQTFVAVLKACDHLQELGKGMFLHVQIMDEGLDKNLHVQCALLSMYANCGCLDDTQNLFDALPNRDHALWSVMLKGFLQHKQLHKAFQLVEEMQKQGFQLNRVMILVLLKALGNMGSIIEKEGLHSNVVVLGLESDVHIQSSILSMYIKCQRFAEAVHVFKHHSLDRDTVLWNVMVAGIADYGQQIDSIQFFEEFKLQKVSPNEATYASLLKCVVSADEGRYVHIDATKLGLETCLKVQISLIDMYTKHCCLIDGHNVLDHIYMKDVVSFSSLMSGYKDQGQNMQVFELYLSMLQMGISPDKYTFSCLLQATDKLEFGHLIYAGITEEALDSSSFVGNDIVNMYCRCGHLDCAEAAFNLLVTQSAVSYSMLISGYVDDCNGIRALELFCQSWLVLGKFDSVLAICSLKACAITYSVIDASLISGAIIEQGLHQEVSVSSALVDCFTKMRSLENARKFSEMLLKFDVISYCSLITCYIDHGHYETAFHLFERMKGEGLKPDAISWVSMLKACSGAGAIAHGRKVHADIVKHGLEWNSILGSALINMHATSGDLVDARKVFDSLCSKDSASWCAMITAYVHYECNEQAIELYREGQQIWKPTHTIFLCALKACSKLTSLYFGMLIHSEITMEGSLQDVSIGNALIDMYFKCGCLNSAINIHKHLKDQDLISCCTMIAGFADHGVSSSALLCFNSVQINGWRPDASLLVCLLKACSHGGLIYEALQMFNTFMIDRFAPFSIDHFICFIDIFGRVDCVREAWTLALKMPFQPSYFVWVSLQNTSVIHSKLDITSKLLIYLDELRCKEVHAGYAPSMYNSSYSSDRIPPILQ</sequence>
<feature type="repeat" description="PPR" evidence="2">
    <location>
        <begin position="393"/>
        <end position="427"/>
    </location>
</feature>
<dbReference type="PANTHER" id="PTHR47926">
    <property type="entry name" value="PENTATRICOPEPTIDE REPEAT-CONTAINING PROTEIN"/>
    <property type="match status" value="1"/>
</dbReference>
<dbReference type="InterPro" id="IPR046960">
    <property type="entry name" value="PPR_At4g14850-like_plant"/>
</dbReference>
<gene>
    <name evidence="3" type="ORF">KP509_27G000800</name>
</gene>
<dbReference type="GO" id="GO:0009451">
    <property type="term" value="P:RNA modification"/>
    <property type="evidence" value="ECO:0007669"/>
    <property type="project" value="InterPro"/>
</dbReference>
<feature type="repeat" description="PPR" evidence="2">
    <location>
        <begin position="592"/>
        <end position="626"/>
    </location>
</feature>
<evidence type="ECO:0008006" key="5">
    <source>
        <dbReference type="Google" id="ProtNLM"/>
    </source>
</evidence>
<keyword evidence="4" id="KW-1185">Reference proteome</keyword>
<evidence type="ECO:0000313" key="3">
    <source>
        <dbReference type="EMBL" id="KAH7294441.1"/>
    </source>
</evidence>
<dbReference type="AlphaFoldDB" id="A0A8T2REW3"/>
<feature type="repeat" description="PPR" evidence="2">
    <location>
        <begin position="193"/>
        <end position="227"/>
    </location>
</feature>
<name>A0A8T2REW3_CERRI</name>
<evidence type="ECO:0000256" key="2">
    <source>
        <dbReference type="PROSITE-ProRule" id="PRU00708"/>
    </source>
</evidence>
<evidence type="ECO:0000256" key="1">
    <source>
        <dbReference type="ARBA" id="ARBA00022737"/>
    </source>
</evidence>
<dbReference type="PROSITE" id="PS51375">
    <property type="entry name" value="PPR"/>
    <property type="match status" value="4"/>
</dbReference>
<dbReference type="Pfam" id="PF01535">
    <property type="entry name" value="PPR"/>
    <property type="match status" value="4"/>
</dbReference>
<dbReference type="Gene3D" id="1.25.40.10">
    <property type="entry name" value="Tetratricopeptide repeat domain"/>
    <property type="match status" value="6"/>
</dbReference>
<dbReference type="Pfam" id="PF13041">
    <property type="entry name" value="PPR_2"/>
    <property type="match status" value="2"/>
</dbReference>
<dbReference type="FunFam" id="1.25.40.10:FF:000158">
    <property type="entry name" value="pentatricopeptide repeat-containing protein At2g33680"/>
    <property type="match status" value="1"/>
</dbReference>
<feature type="repeat" description="PPR" evidence="2">
    <location>
        <begin position="295"/>
        <end position="329"/>
    </location>
</feature>
<evidence type="ECO:0000313" key="4">
    <source>
        <dbReference type="Proteomes" id="UP000825935"/>
    </source>
</evidence>
<proteinExistence type="predicted"/>
<dbReference type="GO" id="GO:0048731">
    <property type="term" value="P:system development"/>
    <property type="evidence" value="ECO:0007669"/>
    <property type="project" value="UniProtKB-ARBA"/>
</dbReference>
<dbReference type="Proteomes" id="UP000825935">
    <property type="component" value="Chromosome 27"/>
</dbReference>
<reference evidence="3 4" key="1">
    <citation type="submission" date="2021-08" db="EMBL/GenBank/DDBJ databases">
        <title>WGS assembly of Ceratopteris richardii.</title>
        <authorList>
            <person name="Marchant D.B."/>
            <person name="Chen G."/>
            <person name="Jenkins J."/>
            <person name="Shu S."/>
            <person name="Leebens-Mack J."/>
            <person name="Grimwood J."/>
            <person name="Schmutz J."/>
            <person name="Soltis P."/>
            <person name="Soltis D."/>
            <person name="Chen Z.-H."/>
        </authorList>
    </citation>
    <scope>NUCLEOTIDE SEQUENCE [LARGE SCALE GENOMIC DNA]</scope>
    <source>
        <strain evidence="3">Whitten #5841</strain>
        <tissue evidence="3">Leaf</tissue>
    </source>
</reference>
<protein>
    <recommendedName>
        <fullName evidence="5">Pentatricopeptide repeat-containing protein</fullName>
    </recommendedName>
</protein>
<accession>A0A8T2REW3</accession>
<dbReference type="OrthoDB" id="736185at2759"/>
<dbReference type="PANTHER" id="PTHR47926:SF411">
    <property type="entry name" value="PENTATRICOPEPTIDE REPEAT-CONTAINING PROTEIN"/>
    <property type="match status" value="1"/>
</dbReference>
<organism evidence="3 4">
    <name type="scientific">Ceratopteris richardii</name>
    <name type="common">Triangle waterfern</name>
    <dbReference type="NCBI Taxonomy" id="49495"/>
    <lineage>
        <taxon>Eukaryota</taxon>
        <taxon>Viridiplantae</taxon>
        <taxon>Streptophyta</taxon>
        <taxon>Embryophyta</taxon>
        <taxon>Tracheophyta</taxon>
        <taxon>Polypodiopsida</taxon>
        <taxon>Polypodiidae</taxon>
        <taxon>Polypodiales</taxon>
        <taxon>Pteridineae</taxon>
        <taxon>Pteridaceae</taxon>
        <taxon>Parkerioideae</taxon>
        <taxon>Ceratopteris</taxon>
    </lineage>
</organism>